<sequence>MTTPPPRRGTPRPPPGASPWAAPQSLASPTAPRHPPAPPARRDAYFRRVAQPAVYAQGGDVAPAPAPWQRRANVLAAVIGGTACAYLVLLADFGPREHVFSGLRRSLGLPTHKPRAEDPMGLYAASIAPPLGAPTSPPAGSGRDVRRTEKLV</sequence>
<proteinExistence type="predicted"/>
<feature type="transmembrane region" description="Helical" evidence="2">
    <location>
        <begin position="74"/>
        <end position="95"/>
    </location>
</feature>
<feature type="region of interest" description="Disordered" evidence="1">
    <location>
        <begin position="1"/>
        <end position="43"/>
    </location>
</feature>
<dbReference type="AlphaFoldDB" id="A0A316Z3L5"/>
<dbReference type="RefSeq" id="XP_025596619.1">
    <property type="nucleotide sequence ID" value="XM_025744291.1"/>
</dbReference>
<dbReference type="EMBL" id="KZ819299">
    <property type="protein sequence ID" value="PWN96340.1"/>
    <property type="molecule type" value="Genomic_DNA"/>
</dbReference>
<feature type="compositionally biased region" description="Low complexity" evidence="1">
    <location>
        <begin position="18"/>
        <end position="31"/>
    </location>
</feature>
<evidence type="ECO:0000256" key="2">
    <source>
        <dbReference type="SAM" id="Phobius"/>
    </source>
</evidence>
<dbReference type="Proteomes" id="UP000245946">
    <property type="component" value="Unassembled WGS sequence"/>
</dbReference>
<keyword evidence="4" id="KW-1185">Reference proteome</keyword>
<keyword evidence="2" id="KW-0472">Membrane</keyword>
<feature type="compositionally biased region" description="Basic and acidic residues" evidence="1">
    <location>
        <begin position="143"/>
        <end position="152"/>
    </location>
</feature>
<dbReference type="GeneID" id="37271835"/>
<protein>
    <submittedName>
        <fullName evidence="3">Uncharacterized protein</fullName>
    </submittedName>
</protein>
<feature type="compositionally biased region" description="Pro residues" evidence="1">
    <location>
        <begin position="1"/>
        <end position="17"/>
    </location>
</feature>
<evidence type="ECO:0000256" key="1">
    <source>
        <dbReference type="SAM" id="MobiDB-lite"/>
    </source>
</evidence>
<dbReference type="OrthoDB" id="192748at2759"/>
<reference evidence="3 4" key="1">
    <citation type="journal article" date="2018" name="Mol. Biol. Evol.">
        <title>Broad Genomic Sampling Reveals a Smut Pathogenic Ancestry of the Fungal Clade Ustilaginomycotina.</title>
        <authorList>
            <person name="Kijpornyongpan T."/>
            <person name="Mondo S.J."/>
            <person name="Barry K."/>
            <person name="Sandor L."/>
            <person name="Lee J."/>
            <person name="Lipzen A."/>
            <person name="Pangilinan J."/>
            <person name="LaButti K."/>
            <person name="Hainaut M."/>
            <person name="Henrissat B."/>
            <person name="Grigoriev I.V."/>
            <person name="Spatafora J.W."/>
            <person name="Aime M.C."/>
        </authorList>
    </citation>
    <scope>NUCLEOTIDE SEQUENCE [LARGE SCALE GENOMIC DNA]</scope>
    <source>
        <strain evidence="3 4">MCA 4186</strain>
    </source>
</reference>
<accession>A0A316Z3L5</accession>
<feature type="region of interest" description="Disordered" evidence="1">
    <location>
        <begin position="127"/>
        <end position="152"/>
    </location>
</feature>
<keyword evidence="2" id="KW-0812">Transmembrane</keyword>
<gene>
    <name evidence="3" type="ORF">FA09DRAFT_340139</name>
</gene>
<name>A0A316Z3L5_9BASI</name>
<dbReference type="STRING" id="58919.A0A316Z3L5"/>
<keyword evidence="2" id="KW-1133">Transmembrane helix</keyword>
<evidence type="ECO:0000313" key="3">
    <source>
        <dbReference type="EMBL" id="PWN96340.1"/>
    </source>
</evidence>
<organism evidence="3 4">
    <name type="scientific">Tilletiopsis washingtonensis</name>
    <dbReference type="NCBI Taxonomy" id="58919"/>
    <lineage>
        <taxon>Eukaryota</taxon>
        <taxon>Fungi</taxon>
        <taxon>Dikarya</taxon>
        <taxon>Basidiomycota</taxon>
        <taxon>Ustilaginomycotina</taxon>
        <taxon>Exobasidiomycetes</taxon>
        <taxon>Entylomatales</taxon>
        <taxon>Entylomatales incertae sedis</taxon>
        <taxon>Tilletiopsis</taxon>
    </lineage>
</organism>
<evidence type="ECO:0000313" key="4">
    <source>
        <dbReference type="Proteomes" id="UP000245946"/>
    </source>
</evidence>